<comment type="similarity">
    <text evidence="2">Belongs to the major facilitator superfamily. Sugar transporter (TC 2.A.1.1) family.</text>
</comment>
<proteinExistence type="inferred from homology"/>
<gene>
    <name evidence="8" type="ORF">BU16DRAFT_589200</name>
</gene>
<evidence type="ECO:0000256" key="1">
    <source>
        <dbReference type="ARBA" id="ARBA00004141"/>
    </source>
</evidence>
<feature type="transmembrane region" description="Helical" evidence="6">
    <location>
        <begin position="340"/>
        <end position="364"/>
    </location>
</feature>
<feature type="transmembrane region" description="Helical" evidence="6">
    <location>
        <begin position="275"/>
        <end position="294"/>
    </location>
</feature>
<organism evidence="8 9">
    <name type="scientific">Lophium mytilinum</name>
    <dbReference type="NCBI Taxonomy" id="390894"/>
    <lineage>
        <taxon>Eukaryota</taxon>
        <taxon>Fungi</taxon>
        <taxon>Dikarya</taxon>
        <taxon>Ascomycota</taxon>
        <taxon>Pezizomycotina</taxon>
        <taxon>Dothideomycetes</taxon>
        <taxon>Pleosporomycetidae</taxon>
        <taxon>Mytilinidiales</taxon>
        <taxon>Mytilinidiaceae</taxon>
        <taxon>Lophium</taxon>
    </lineage>
</organism>
<dbReference type="InterPro" id="IPR050360">
    <property type="entry name" value="MFS_Sugar_Transporters"/>
</dbReference>
<dbReference type="GO" id="GO:0016020">
    <property type="term" value="C:membrane"/>
    <property type="evidence" value="ECO:0007669"/>
    <property type="project" value="UniProtKB-SubCell"/>
</dbReference>
<dbReference type="InterPro" id="IPR005828">
    <property type="entry name" value="MFS_sugar_transport-like"/>
</dbReference>
<dbReference type="InterPro" id="IPR020846">
    <property type="entry name" value="MFS_dom"/>
</dbReference>
<dbReference type="EMBL" id="MU004190">
    <property type="protein sequence ID" value="KAF2494384.1"/>
    <property type="molecule type" value="Genomic_DNA"/>
</dbReference>
<dbReference type="InterPro" id="IPR036259">
    <property type="entry name" value="MFS_trans_sf"/>
</dbReference>
<feature type="transmembrane region" description="Helical" evidence="6">
    <location>
        <begin position="17"/>
        <end position="43"/>
    </location>
</feature>
<feature type="transmembrane region" description="Helical" evidence="6">
    <location>
        <begin position="156"/>
        <end position="177"/>
    </location>
</feature>
<protein>
    <submittedName>
        <fullName evidence="8">General substrate transporter</fullName>
    </submittedName>
</protein>
<name>A0A6A6QQD8_9PEZI</name>
<keyword evidence="5 6" id="KW-0472">Membrane</keyword>
<evidence type="ECO:0000256" key="3">
    <source>
        <dbReference type="ARBA" id="ARBA00022692"/>
    </source>
</evidence>
<feature type="transmembrane region" description="Helical" evidence="6">
    <location>
        <begin position="370"/>
        <end position="391"/>
    </location>
</feature>
<evidence type="ECO:0000256" key="6">
    <source>
        <dbReference type="SAM" id="Phobius"/>
    </source>
</evidence>
<feature type="transmembrane region" description="Helical" evidence="6">
    <location>
        <begin position="97"/>
        <end position="119"/>
    </location>
</feature>
<evidence type="ECO:0000259" key="7">
    <source>
        <dbReference type="PROSITE" id="PS50850"/>
    </source>
</evidence>
<dbReference type="PANTHER" id="PTHR48022">
    <property type="entry name" value="PLASTIDIC GLUCOSE TRANSPORTER 4"/>
    <property type="match status" value="1"/>
</dbReference>
<comment type="subcellular location">
    <subcellularLocation>
        <location evidence="1">Membrane</location>
        <topology evidence="1">Multi-pass membrane protein</topology>
    </subcellularLocation>
</comment>
<accession>A0A6A6QQD8</accession>
<evidence type="ECO:0000313" key="9">
    <source>
        <dbReference type="Proteomes" id="UP000799750"/>
    </source>
</evidence>
<keyword evidence="3 6" id="KW-0812">Transmembrane</keyword>
<dbReference type="AlphaFoldDB" id="A0A6A6QQD8"/>
<evidence type="ECO:0000256" key="4">
    <source>
        <dbReference type="ARBA" id="ARBA00022989"/>
    </source>
</evidence>
<reference evidence="8" key="1">
    <citation type="journal article" date="2020" name="Stud. Mycol.">
        <title>101 Dothideomycetes genomes: a test case for predicting lifestyles and emergence of pathogens.</title>
        <authorList>
            <person name="Haridas S."/>
            <person name="Albert R."/>
            <person name="Binder M."/>
            <person name="Bloem J."/>
            <person name="Labutti K."/>
            <person name="Salamov A."/>
            <person name="Andreopoulos B."/>
            <person name="Baker S."/>
            <person name="Barry K."/>
            <person name="Bills G."/>
            <person name="Bluhm B."/>
            <person name="Cannon C."/>
            <person name="Castanera R."/>
            <person name="Culley D."/>
            <person name="Daum C."/>
            <person name="Ezra D."/>
            <person name="Gonzalez J."/>
            <person name="Henrissat B."/>
            <person name="Kuo A."/>
            <person name="Liang C."/>
            <person name="Lipzen A."/>
            <person name="Lutzoni F."/>
            <person name="Magnuson J."/>
            <person name="Mondo S."/>
            <person name="Nolan M."/>
            <person name="Ohm R."/>
            <person name="Pangilinan J."/>
            <person name="Park H.-J."/>
            <person name="Ramirez L."/>
            <person name="Alfaro M."/>
            <person name="Sun H."/>
            <person name="Tritt A."/>
            <person name="Yoshinaga Y."/>
            <person name="Zwiers L.-H."/>
            <person name="Turgeon B."/>
            <person name="Goodwin S."/>
            <person name="Spatafora J."/>
            <person name="Crous P."/>
            <person name="Grigoriev I."/>
        </authorList>
    </citation>
    <scope>NUCLEOTIDE SEQUENCE</scope>
    <source>
        <strain evidence="8">CBS 269.34</strain>
    </source>
</reference>
<keyword evidence="4 6" id="KW-1133">Transmembrane helix</keyword>
<feature type="transmembrane region" description="Helical" evidence="6">
    <location>
        <begin position="442"/>
        <end position="461"/>
    </location>
</feature>
<evidence type="ECO:0000256" key="5">
    <source>
        <dbReference type="ARBA" id="ARBA00023136"/>
    </source>
</evidence>
<dbReference type="PROSITE" id="PS50850">
    <property type="entry name" value="MFS"/>
    <property type="match status" value="1"/>
</dbReference>
<feature type="domain" description="Major facilitator superfamily (MFS) profile" evidence="7">
    <location>
        <begin position="20"/>
        <end position="465"/>
    </location>
</feature>
<feature type="transmembrane region" description="Helical" evidence="6">
    <location>
        <begin position="314"/>
        <end position="333"/>
    </location>
</feature>
<dbReference type="Gene3D" id="1.20.1250.20">
    <property type="entry name" value="MFS general substrate transporter like domains"/>
    <property type="match status" value="1"/>
</dbReference>
<dbReference type="PANTHER" id="PTHR48022:SF11">
    <property type="entry name" value="MONOSACCHARIDE TRANSPORTER (HXT8), PUTATIVE (AFU_ORTHOLOGUE AFUA_2G08120)-RELATED"/>
    <property type="match status" value="1"/>
</dbReference>
<evidence type="ECO:0000256" key="2">
    <source>
        <dbReference type="ARBA" id="ARBA00010992"/>
    </source>
</evidence>
<dbReference type="Proteomes" id="UP000799750">
    <property type="component" value="Unassembled WGS sequence"/>
</dbReference>
<keyword evidence="9" id="KW-1185">Reference proteome</keyword>
<dbReference type="SUPFAM" id="SSF103473">
    <property type="entry name" value="MFS general substrate transporter"/>
    <property type="match status" value="1"/>
</dbReference>
<dbReference type="OrthoDB" id="6612291at2759"/>
<sequence>MEAPKDEKTRSHFQKRLVLIVFGVCWGSVSFGFASAIIATTLGQPSFRTYMNLTTTNPNTAKITGAMNSLFYAGGFFGSVFNAWYADRFGRKTSIMTACVIMVIAAALCAGSVHVAMFIVFRFCTGWSCLMLLISVPLWIMEVVPPGGRGVFGNIHGLMAVFGYLVASYVGVGFFYYQHGSGNQWRAPLAFVCLPPLITLAFMPWVPESPRWLLVKGQPERAWKIVEDLHRSADDPEGDYAKEEFQQMQRQIELDSRLDSSWKILVTRPSYRKRAYIACSLLTFIYSSGTLTVSNYGPTLFAELGYKPAQTLQFQAGIILCSISALCISLFVVDRIPRNIILSVGMIAVAVPLAGEAAMTSLYVGTTNKSGLAAGVAFLYIYIFLYGIFLDGPGYFYVSASEIFPTHLRSKGATLCVASYSLINIMWTQVSPIAFRTIHWKFYMVFICCCVVSSIIMYLYFPDTLGKPLEEIARIFGDDDLVAHYERAGIAGGSVADGSEHEKEKQVTTVEDSEYSLKKHLTPEGLRHISPLV</sequence>
<evidence type="ECO:0000313" key="8">
    <source>
        <dbReference type="EMBL" id="KAF2494384.1"/>
    </source>
</evidence>
<dbReference type="Pfam" id="PF00083">
    <property type="entry name" value="Sugar_tr"/>
    <property type="match status" value="1"/>
</dbReference>
<dbReference type="GO" id="GO:0005351">
    <property type="term" value="F:carbohydrate:proton symporter activity"/>
    <property type="evidence" value="ECO:0007669"/>
    <property type="project" value="TreeGrafter"/>
</dbReference>
<feature type="transmembrane region" description="Helical" evidence="6">
    <location>
        <begin position="63"/>
        <end position="85"/>
    </location>
</feature>